<feature type="region of interest" description="Disordered" evidence="1">
    <location>
        <begin position="52"/>
        <end position="103"/>
    </location>
</feature>
<evidence type="ECO:0000256" key="1">
    <source>
        <dbReference type="SAM" id="MobiDB-lite"/>
    </source>
</evidence>
<feature type="compositionally biased region" description="Basic and acidic residues" evidence="1">
    <location>
        <begin position="85"/>
        <end position="103"/>
    </location>
</feature>
<feature type="region of interest" description="Disordered" evidence="1">
    <location>
        <begin position="122"/>
        <end position="156"/>
    </location>
</feature>
<evidence type="ECO:0000313" key="3">
    <source>
        <dbReference type="Proteomes" id="UP000314294"/>
    </source>
</evidence>
<keyword evidence="3" id="KW-1185">Reference proteome</keyword>
<dbReference type="Proteomes" id="UP000314294">
    <property type="component" value="Unassembled WGS sequence"/>
</dbReference>
<sequence>MHGDAINCSLRNTSQRHAHFMHSAGPSQDRTDMCLMNTAAVSGSGELELNGSLRAESRVGPRRVDRLKRADTSHQTRSQQPLSRPELDLFHAPPAKDARQSFDLDRRQPAFPERYFSHPFARRPVSRSWASAPIANDAPRDGAERSHRRWITGLPR</sequence>
<dbReference type="EMBL" id="SRLO01000055">
    <property type="protein sequence ID" value="TNN80378.1"/>
    <property type="molecule type" value="Genomic_DNA"/>
</dbReference>
<accession>A0A4Z2IRZ9</accession>
<organism evidence="2 3">
    <name type="scientific">Liparis tanakae</name>
    <name type="common">Tanaka's snailfish</name>
    <dbReference type="NCBI Taxonomy" id="230148"/>
    <lineage>
        <taxon>Eukaryota</taxon>
        <taxon>Metazoa</taxon>
        <taxon>Chordata</taxon>
        <taxon>Craniata</taxon>
        <taxon>Vertebrata</taxon>
        <taxon>Euteleostomi</taxon>
        <taxon>Actinopterygii</taxon>
        <taxon>Neopterygii</taxon>
        <taxon>Teleostei</taxon>
        <taxon>Neoteleostei</taxon>
        <taxon>Acanthomorphata</taxon>
        <taxon>Eupercaria</taxon>
        <taxon>Perciformes</taxon>
        <taxon>Cottioidei</taxon>
        <taxon>Cottales</taxon>
        <taxon>Liparidae</taxon>
        <taxon>Liparis</taxon>
    </lineage>
</organism>
<gene>
    <name evidence="2" type="ORF">EYF80_009402</name>
</gene>
<protein>
    <submittedName>
        <fullName evidence="2">Uncharacterized protein</fullName>
    </submittedName>
</protein>
<feature type="compositionally biased region" description="Basic and acidic residues" evidence="1">
    <location>
        <begin position="55"/>
        <end position="74"/>
    </location>
</feature>
<name>A0A4Z2IRZ9_9TELE</name>
<reference evidence="2 3" key="1">
    <citation type="submission" date="2019-03" db="EMBL/GenBank/DDBJ databases">
        <title>First draft genome of Liparis tanakae, snailfish: a comprehensive survey of snailfish specific genes.</title>
        <authorList>
            <person name="Kim W."/>
            <person name="Song I."/>
            <person name="Jeong J.-H."/>
            <person name="Kim D."/>
            <person name="Kim S."/>
            <person name="Ryu S."/>
            <person name="Song J.Y."/>
            <person name="Lee S.K."/>
        </authorList>
    </citation>
    <scope>NUCLEOTIDE SEQUENCE [LARGE SCALE GENOMIC DNA]</scope>
    <source>
        <tissue evidence="2">Muscle</tissue>
    </source>
</reference>
<dbReference type="AlphaFoldDB" id="A0A4Z2IRZ9"/>
<comment type="caution">
    <text evidence="2">The sequence shown here is derived from an EMBL/GenBank/DDBJ whole genome shotgun (WGS) entry which is preliminary data.</text>
</comment>
<evidence type="ECO:0000313" key="2">
    <source>
        <dbReference type="EMBL" id="TNN80378.1"/>
    </source>
</evidence>
<proteinExistence type="predicted"/>